<evidence type="ECO:0000313" key="2">
    <source>
        <dbReference type="EMBL" id="CAA7036912.1"/>
    </source>
</evidence>
<dbReference type="OrthoDB" id="1931794at2759"/>
<dbReference type="Proteomes" id="UP000467841">
    <property type="component" value="Unassembled WGS sequence"/>
</dbReference>
<dbReference type="InterPro" id="IPR025312">
    <property type="entry name" value="DUF4216"/>
</dbReference>
<keyword evidence="3" id="KW-1185">Reference proteome</keyword>
<evidence type="ECO:0000313" key="3">
    <source>
        <dbReference type="Proteomes" id="UP000467841"/>
    </source>
</evidence>
<protein>
    <recommendedName>
        <fullName evidence="1">DUF4216 domain-containing protein</fullName>
    </recommendedName>
</protein>
<organism evidence="2 3">
    <name type="scientific">Microthlaspi erraticum</name>
    <dbReference type="NCBI Taxonomy" id="1685480"/>
    <lineage>
        <taxon>Eukaryota</taxon>
        <taxon>Viridiplantae</taxon>
        <taxon>Streptophyta</taxon>
        <taxon>Embryophyta</taxon>
        <taxon>Tracheophyta</taxon>
        <taxon>Spermatophyta</taxon>
        <taxon>Magnoliopsida</taxon>
        <taxon>eudicotyledons</taxon>
        <taxon>Gunneridae</taxon>
        <taxon>Pentapetalae</taxon>
        <taxon>rosids</taxon>
        <taxon>malvids</taxon>
        <taxon>Brassicales</taxon>
        <taxon>Brassicaceae</taxon>
        <taxon>Coluteocarpeae</taxon>
        <taxon>Microthlaspi</taxon>
    </lineage>
</organism>
<sequence length="200" mass="23533">MHLEELQARDVRCATNETELWKLNTEQFADWIKTKIPSNSVEHLLKLRWLAFGPRHTAQSHKGFVINGHRFHTEDVKLKTQNSGVTYEAFSMCRASARDTRQIADIVTYYGVIKEIILVDYHMFTVPLFKCSWANRGYRLKEEDGFTLVNLHMNQLPYMRNPYILPSQAKQVFYSRENDSSSWYVVMRAPPRGYHELETE</sequence>
<dbReference type="PANTHER" id="PTHR48258:SF3">
    <property type="entry name" value="FK506-BINDING PROTEIN 4-LIKE ISOFORM X1"/>
    <property type="match status" value="1"/>
</dbReference>
<feature type="domain" description="DUF4216" evidence="1">
    <location>
        <begin position="120"/>
        <end position="186"/>
    </location>
</feature>
<name>A0A6D2JCW0_9BRAS</name>
<dbReference type="AlphaFoldDB" id="A0A6D2JCW0"/>
<proteinExistence type="predicted"/>
<dbReference type="PANTHER" id="PTHR48258">
    <property type="entry name" value="DUF4218 DOMAIN-CONTAINING PROTEIN-RELATED"/>
    <property type="match status" value="1"/>
</dbReference>
<dbReference type="Pfam" id="PF13952">
    <property type="entry name" value="DUF4216"/>
    <property type="match status" value="1"/>
</dbReference>
<reference evidence="2" key="1">
    <citation type="submission" date="2020-01" db="EMBL/GenBank/DDBJ databases">
        <authorList>
            <person name="Mishra B."/>
        </authorList>
    </citation>
    <scope>NUCLEOTIDE SEQUENCE [LARGE SCALE GENOMIC DNA]</scope>
</reference>
<accession>A0A6D2JCW0</accession>
<evidence type="ECO:0000259" key="1">
    <source>
        <dbReference type="Pfam" id="PF13952"/>
    </source>
</evidence>
<comment type="caution">
    <text evidence="2">The sequence shown here is derived from an EMBL/GenBank/DDBJ whole genome shotgun (WGS) entry which is preliminary data.</text>
</comment>
<dbReference type="EMBL" id="CACVBM020001166">
    <property type="protein sequence ID" value="CAA7036912.1"/>
    <property type="molecule type" value="Genomic_DNA"/>
</dbReference>
<gene>
    <name evidence="2" type="ORF">MERR_LOCUS24147</name>
</gene>